<dbReference type="Gene3D" id="3.10.450.50">
    <property type="match status" value="1"/>
</dbReference>
<dbReference type="InterPro" id="IPR029058">
    <property type="entry name" value="AB_hydrolase_fold"/>
</dbReference>
<gene>
    <name evidence="3" type="ORF">DT376_25400</name>
</gene>
<dbReference type="InterPro" id="IPR002925">
    <property type="entry name" value="Dienelactn_hydro"/>
</dbReference>
<organism evidence="3 4">
    <name type="scientific">Pseudomonas aeruginosa</name>
    <dbReference type="NCBI Taxonomy" id="287"/>
    <lineage>
        <taxon>Bacteria</taxon>
        <taxon>Pseudomonadati</taxon>
        <taxon>Pseudomonadota</taxon>
        <taxon>Gammaproteobacteria</taxon>
        <taxon>Pseudomonadales</taxon>
        <taxon>Pseudomonadaceae</taxon>
        <taxon>Pseudomonas</taxon>
    </lineage>
</organism>
<accession>A0A367M4M4</accession>
<evidence type="ECO:0000313" key="3">
    <source>
        <dbReference type="EMBL" id="RCI72131.1"/>
    </source>
</evidence>
<reference evidence="3 4" key="1">
    <citation type="submission" date="2018-07" db="EMBL/GenBank/DDBJ databases">
        <title>Mechanisms of high-level aminoglycoside resistance among Gram-negative pathogens in Brazil.</title>
        <authorList>
            <person name="Ballaben A.S."/>
            <person name="Darini A.L.C."/>
            <person name="Doi Y."/>
        </authorList>
    </citation>
    <scope>NUCLEOTIDE SEQUENCE [LARGE SCALE GENOMIC DNA]</scope>
    <source>
        <strain evidence="3 4">B2-305</strain>
    </source>
</reference>
<dbReference type="Pfam" id="PF01738">
    <property type="entry name" value="DLH"/>
    <property type="match status" value="1"/>
</dbReference>
<dbReference type="AlphaFoldDB" id="A0A367M4M4"/>
<dbReference type="InterPro" id="IPR051049">
    <property type="entry name" value="Dienelactone_hydrolase-like"/>
</dbReference>
<dbReference type="Proteomes" id="UP000253594">
    <property type="component" value="Unassembled WGS sequence"/>
</dbReference>
<dbReference type="InterPro" id="IPR037401">
    <property type="entry name" value="SnoaL-like"/>
</dbReference>
<proteinExistence type="predicted"/>
<name>A0A367M4M4_PSEAI</name>
<evidence type="ECO:0000259" key="1">
    <source>
        <dbReference type="Pfam" id="PF01738"/>
    </source>
</evidence>
<keyword evidence="3" id="KW-0378">Hydrolase</keyword>
<feature type="domain" description="SnoaL-like" evidence="2">
    <location>
        <begin position="171"/>
        <end position="279"/>
    </location>
</feature>
<dbReference type="Gene3D" id="3.40.50.1820">
    <property type="entry name" value="alpha/beta hydrolase"/>
    <property type="match status" value="1"/>
</dbReference>
<comment type="caution">
    <text evidence="3">The sequence shown here is derived from an EMBL/GenBank/DDBJ whole genome shotgun (WGS) entry which is preliminary data.</text>
</comment>
<dbReference type="GO" id="GO:0016787">
    <property type="term" value="F:hydrolase activity"/>
    <property type="evidence" value="ECO:0007669"/>
    <property type="project" value="UniProtKB-KW"/>
</dbReference>
<feature type="non-terminal residue" evidence="3">
    <location>
        <position position="1"/>
    </location>
</feature>
<dbReference type="SUPFAM" id="SSF54427">
    <property type="entry name" value="NTF2-like"/>
    <property type="match status" value="1"/>
</dbReference>
<dbReference type="Pfam" id="PF12680">
    <property type="entry name" value="SnoaL_2"/>
    <property type="match status" value="1"/>
</dbReference>
<dbReference type="PANTHER" id="PTHR46623">
    <property type="entry name" value="CARBOXYMETHYLENEBUTENOLIDASE-RELATED"/>
    <property type="match status" value="1"/>
</dbReference>
<feature type="domain" description="Dienelactone hydrolase" evidence="1">
    <location>
        <begin position="8"/>
        <end position="151"/>
    </location>
</feature>
<sequence length="335" mass="37249">AFAKAIELFQRIDLDAAVDDIAACIEHLRQREEVVHAGIGFVGFCMGGKLAYLAATRTDVSCSVGYYGMGIEALLDEAKQIKGRLVLHFAEQDAYCPQQARDAILPCLCNLPKTELYLYPGVDHAFARVGGMHFDKPAYLMAHERSIAALKREIGPNFDLSALWDEHVRHEFDTRDVAATMATMVAEPYVNHVPTLTGGVGQRELSRFYRHHFIHGNPPDMTLTPISRTVGALQVVDEFVMRFTHSCEIDWLLPGVPPTGRFVEIPMLGVVRFRGDRLYHEHIYWDQAGVLVQIGLLDPQGLPVAGVESARKLLDESLPSNRLMARWAASEGLGL</sequence>
<dbReference type="PANTHER" id="PTHR46623:SF6">
    <property type="entry name" value="ALPHA_BETA-HYDROLASES SUPERFAMILY PROTEIN"/>
    <property type="match status" value="1"/>
</dbReference>
<dbReference type="EMBL" id="QORE01001076">
    <property type="protein sequence ID" value="RCI72131.1"/>
    <property type="molecule type" value="Genomic_DNA"/>
</dbReference>
<dbReference type="SUPFAM" id="SSF53474">
    <property type="entry name" value="alpha/beta-Hydrolases"/>
    <property type="match status" value="1"/>
</dbReference>
<evidence type="ECO:0000313" key="4">
    <source>
        <dbReference type="Proteomes" id="UP000253594"/>
    </source>
</evidence>
<protein>
    <submittedName>
        <fullName evidence="3">Dienelactone hydrolase family protein</fullName>
    </submittedName>
</protein>
<evidence type="ECO:0000259" key="2">
    <source>
        <dbReference type="Pfam" id="PF12680"/>
    </source>
</evidence>
<dbReference type="InterPro" id="IPR032710">
    <property type="entry name" value="NTF2-like_dom_sf"/>
</dbReference>